<dbReference type="HOGENOM" id="CLU_082311_0_0_1"/>
<evidence type="ECO:0000256" key="3">
    <source>
        <dbReference type="ARBA" id="ARBA00022454"/>
    </source>
</evidence>
<name>A0A0C9V664_SPHS4</name>
<keyword evidence="5" id="KW-0498">Mitosis</keyword>
<evidence type="ECO:0000256" key="5">
    <source>
        <dbReference type="ARBA" id="ARBA00022776"/>
    </source>
</evidence>
<evidence type="ECO:0000313" key="11">
    <source>
        <dbReference type="EMBL" id="KIJ37082.1"/>
    </source>
</evidence>
<gene>
    <name evidence="11" type="ORF">M422DRAFT_232063</name>
</gene>
<dbReference type="OrthoDB" id="1884855at2759"/>
<keyword evidence="8" id="KW-0131">Cell cycle</keyword>
<dbReference type="GO" id="GO:0051382">
    <property type="term" value="P:kinetochore assembly"/>
    <property type="evidence" value="ECO:0007669"/>
    <property type="project" value="TreeGrafter"/>
</dbReference>
<dbReference type="GO" id="GO:0005634">
    <property type="term" value="C:nucleus"/>
    <property type="evidence" value="ECO:0007669"/>
    <property type="project" value="InterPro"/>
</dbReference>
<comment type="similarity">
    <text evidence="2">Belongs to the mis12 family.</text>
</comment>
<dbReference type="InterPro" id="IPR008685">
    <property type="entry name" value="Centromere_Mis12"/>
</dbReference>
<dbReference type="EMBL" id="KN837172">
    <property type="protein sequence ID" value="KIJ37082.1"/>
    <property type="molecule type" value="Genomic_DNA"/>
</dbReference>
<keyword evidence="6" id="KW-0995">Kinetochore</keyword>
<evidence type="ECO:0000256" key="7">
    <source>
        <dbReference type="ARBA" id="ARBA00023054"/>
    </source>
</evidence>
<feature type="region of interest" description="Disordered" evidence="10">
    <location>
        <begin position="235"/>
        <end position="300"/>
    </location>
</feature>
<dbReference type="PANTHER" id="PTHR14527:SF2">
    <property type="entry name" value="PROTEIN MIS12 HOMOLOG"/>
    <property type="match status" value="1"/>
</dbReference>
<sequence length="300" mass="34202">MSNQPLLDTLLPEILGFHPQLLLDDIINAANEPIYQCTEFVSNFMIAWAEERAKRTNRKEQDEVSNEIENGLVQFQTLLEYHVDLAFDYYEVWTLRNIFYIPPNLSVVAPHHKGLNLHHDSKKEADLFSELEELRNNLRMKRRLNRTLKAALPVARSQLAHSRSRFESISFIPSRPVSPTAFETLAELADSLPEPTLPDSSSFIPSIQLHDPAKRPWEQGRVGYDHWAVAKLVERTKGDEPGDQDPQVADAQRGTFGDAEEIWGLHGAVEAEKVPRPREMDSVDYQTDSDPGRSKKRKVG</sequence>
<keyword evidence="9" id="KW-0137">Centromere</keyword>
<dbReference type="PANTHER" id="PTHR14527">
    <property type="entry name" value="PROTEIN MIS12 HOMOLOG"/>
    <property type="match status" value="1"/>
</dbReference>
<dbReference type="Proteomes" id="UP000054279">
    <property type="component" value="Unassembled WGS sequence"/>
</dbReference>
<evidence type="ECO:0000256" key="8">
    <source>
        <dbReference type="ARBA" id="ARBA00023306"/>
    </source>
</evidence>
<organism evidence="11 12">
    <name type="scientific">Sphaerobolus stellatus (strain SS14)</name>
    <dbReference type="NCBI Taxonomy" id="990650"/>
    <lineage>
        <taxon>Eukaryota</taxon>
        <taxon>Fungi</taxon>
        <taxon>Dikarya</taxon>
        <taxon>Basidiomycota</taxon>
        <taxon>Agaricomycotina</taxon>
        <taxon>Agaricomycetes</taxon>
        <taxon>Phallomycetidae</taxon>
        <taxon>Geastrales</taxon>
        <taxon>Sphaerobolaceae</taxon>
        <taxon>Sphaerobolus</taxon>
    </lineage>
</organism>
<dbReference type="Pfam" id="PF05859">
    <property type="entry name" value="Mis12"/>
    <property type="match status" value="1"/>
</dbReference>
<dbReference type="AlphaFoldDB" id="A0A0C9V664"/>
<keyword evidence="7" id="KW-0175">Coiled coil</keyword>
<evidence type="ECO:0000256" key="10">
    <source>
        <dbReference type="SAM" id="MobiDB-lite"/>
    </source>
</evidence>
<keyword evidence="3" id="KW-0158">Chromosome</keyword>
<protein>
    <submittedName>
        <fullName evidence="11">Uncharacterized protein</fullName>
    </submittedName>
</protein>
<comment type="subcellular location">
    <subcellularLocation>
        <location evidence="1">Chromosome</location>
        <location evidence="1">Centromere</location>
        <location evidence="1">Kinetochore</location>
    </subcellularLocation>
</comment>
<dbReference type="GO" id="GO:0051301">
    <property type="term" value="P:cell division"/>
    <property type="evidence" value="ECO:0007669"/>
    <property type="project" value="UniProtKB-KW"/>
</dbReference>
<keyword evidence="12" id="KW-1185">Reference proteome</keyword>
<keyword evidence="4" id="KW-0132">Cell division</keyword>
<evidence type="ECO:0000256" key="6">
    <source>
        <dbReference type="ARBA" id="ARBA00022838"/>
    </source>
</evidence>
<reference evidence="11 12" key="1">
    <citation type="submission" date="2014-06" db="EMBL/GenBank/DDBJ databases">
        <title>Evolutionary Origins and Diversification of the Mycorrhizal Mutualists.</title>
        <authorList>
            <consortium name="DOE Joint Genome Institute"/>
            <consortium name="Mycorrhizal Genomics Consortium"/>
            <person name="Kohler A."/>
            <person name="Kuo A."/>
            <person name="Nagy L.G."/>
            <person name="Floudas D."/>
            <person name="Copeland A."/>
            <person name="Barry K.W."/>
            <person name="Cichocki N."/>
            <person name="Veneault-Fourrey C."/>
            <person name="LaButti K."/>
            <person name="Lindquist E.A."/>
            <person name="Lipzen A."/>
            <person name="Lundell T."/>
            <person name="Morin E."/>
            <person name="Murat C."/>
            <person name="Riley R."/>
            <person name="Ohm R."/>
            <person name="Sun H."/>
            <person name="Tunlid A."/>
            <person name="Henrissat B."/>
            <person name="Grigoriev I.V."/>
            <person name="Hibbett D.S."/>
            <person name="Martin F."/>
        </authorList>
    </citation>
    <scope>NUCLEOTIDE SEQUENCE [LARGE SCALE GENOMIC DNA]</scope>
    <source>
        <strain evidence="11 12">SS14</strain>
    </source>
</reference>
<evidence type="ECO:0000256" key="9">
    <source>
        <dbReference type="ARBA" id="ARBA00023328"/>
    </source>
</evidence>
<proteinExistence type="inferred from homology"/>
<evidence type="ECO:0000313" key="12">
    <source>
        <dbReference type="Proteomes" id="UP000054279"/>
    </source>
</evidence>
<evidence type="ECO:0000256" key="4">
    <source>
        <dbReference type="ARBA" id="ARBA00022618"/>
    </source>
</evidence>
<feature type="compositionally biased region" description="Basic and acidic residues" evidence="10">
    <location>
        <begin position="269"/>
        <end position="281"/>
    </location>
</feature>
<dbReference type="GO" id="GO:0000444">
    <property type="term" value="C:MIS12/MIND type complex"/>
    <property type="evidence" value="ECO:0007669"/>
    <property type="project" value="TreeGrafter"/>
</dbReference>
<accession>A0A0C9V664</accession>
<evidence type="ECO:0000256" key="1">
    <source>
        <dbReference type="ARBA" id="ARBA00004629"/>
    </source>
</evidence>
<evidence type="ECO:0000256" key="2">
    <source>
        <dbReference type="ARBA" id="ARBA00008643"/>
    </source>
</evidence>
<dbReference type="GO" id="GO:0000070">
    <property type="term" value="P:mitotic sister chromatid segregation"/>
    <property type="evidence" value="ECO:0007669"/>
    <property type="project" value="TreeGrafter"/>
</dbReference>